<dbReference type="EMBL" id="JAQQWI010000005">
    <property type="protein sequence ID" value="KAK8035931.1"/>
    <property type="molecule type" value="Genomic_DNA"/>
</dbReference>
<comment type="caution">
    <text evidence="1">The sequence shown here is derived from an EMBL/GenBank/DDBJ whole genome shotgun (WGS) entry which is preliminary data.</text>
</comment>
<name>A0ABR1SQ06_9PEZI</name>
<gene>
    <name evidence="1" type="ORF">PG991_002004</name>
</gene>
<proteinExistence type="predicted"/>
<sequence>MASTISAFKAAGCDVLVGHVAYPCDHEFGYVRDYTLDRTDDGRWDCPKCPVQGEERQRQEPWDANATASCPHCDSFFCSGLLEERVAAIEAKGLKWARDSVGHVVSRSMQLKWKETRKERLLALSAAAKSETEK</sequence>
<keyword evidence="2" id="KW-1185">Reference proteome</keyword>
<dbReference type="Proteomes" id="UP001396898">
    <property type="component" value="Unassembled WGS sequence"/>
</dbReference>
<evidence type="ECO:0000313" key="2">
    <source>
        <dbReference type="Proteomes" id="UP001396898"/>
    </source>
</evidence>
<reference evidence="1 2" key="1">
    <citation type="submission" date="2023-01" db="EMBL/GenBank/DDBJ databases">
        <title>Analysis of 21 Apiospora genomes using comparative genomics revels a genus with tremendous synthesis potential of carbohydrate active enzymes and secondary metabolites.</title>
        <authorList>
            <person name="Sorensen T."/>
        </authorList>
    </citation>
    <scope>NUCLEOTIDE SEQUENCE [LARGE SCALE GENOMIC DNA]</scope>
    <source>
        <strain evidence="1 2">CBS 20057</strain>
    </source>
</reference>
<evidence type="ECO:0008006" key="3">
    <source>
        <dbReference type="Google" id="ProtNLM"/>
    </source>
</evidence>
<protein>
    <recommendedName>
        <fullName evidence="3">IBR domain-containing protein</fullName>
    </recommendedName>
</protein>
<evidence type="ECO:0000313" key="1">
    <source>
        <dbReference type="EMBL" id="KAK8035931.1"/>
    </source>
</evidence>
<organism evidence="1 2">
    <name type="scientific">Apiospora marii</name>
    <dbReference type="NCBI Taxonomy" id="335849"/>
    <lineage>
        <taxon>Eukaryota</taxon>
        <taxon>Fungi</taxon>
        <taxon>Dikarya</taxon>
        <taxon>Ascomycota</taxon>
        <taxon>Pezizomycotina</taxon>
        <taxon>Sordariomycetes</taxon>
        <taxon>Xylariomycetidae</taxon>
        <taxon>Amphisphaeriales</taxon>
        <taxon>Apiosporaceae</taxon>
        <taxon>Apiospora</taxon>
    </lineage>
</organism>
<accession>A0ABR1SQ06</accession>